<evidence type="ECO:0000259" key="6">
    <source>
        <dbReference type="Pfam" id="PF01628"/>
    </source>
</evidence>
<comment type="function">
    <text evidence="5">Negative regulator of class I heat shock genes (grpE-dnaK-dnaJ and groELS operons). Prevents heat-shock induction of these operons.</text>
</comment>
<dbReference type="Pfam" id="PF01628">
    <property type="entry name" value="HrcA"/>
    <property type="match status" value="1"/>
</dbReference>
<dbReference type="SUPFAM" id="SSF55781">
    <property type="entry name" value="GAF domain-like"/>
    <property type="match status" value="1"/>
</dbReference>
<keyword evidence="3 5" id="KW-0346">Stress response</keyword>
<evidence type="ECO:0000256" key="3">
    <source>
        <dbReference type="ARBA" id="ARBA00023016"/>
    </source>
</evidence>
<dbReference type="SUPFAM" id="SSF46785">
    <property type="entry name" value="Winged helix' DNA-binding domain"/>
    <property type="match status" value="1"/>
</dbReference>
<dbReference type="InterPro" id="IPR029016">
    <property type="entry name" value="GAF-like_dom_sf"/>
</dbReference>
<sequence>MLDERKLRVLHAIINSYISSAEPIGSRTISKKYDLGVSSATIRNEMSDLEDLGYLNKPYTSAGRVPSDKAYRLYVDMLLKDPRAFIDMRKKQEIKKNLLKEAVEMDNLIENSTKILSKITNYTALAIAPQFKRSTIKHIQLIPIDEYEILVVIVSDSGIVKNTIFRIDNQIPNDQLNIISNFLNEKLKGLTIEEIGNEIDTVVFKEMYEYKNIIESIIPVINQSLEEVENVEVFADGVTNIFNFPEYSDVTKARSFLSFIEDKDLVVDILLKNTLDDFEITIGGENSIDEIKNCSLITATYKLDGDTIGKIGVIGPTRMDYFKVINAVNLLAINLNEIIGKFFMK</sequence>
<dbReference type="Proteomes" id="UP000184389">
    <property type="component" value="Unassembled WGS sequence"/>
</dbReference>
<evidence type="ECO:0000313" key="7">
    <source>
        <dbReference type="EMBL" id="SHH65853.1"/>
    </source>
</evidence>
<evidence type="ECO:0000256" key="4">
    <source>
        <dbReference type="ARBA" id="ARBA00023163"/>
    </source>
</evidence>
<protein>
    <recommendedName>
        <fullName evidence="5">Heat-inducible transcription repressor HrcA</fullName>
    </recommendedName>
</protein>
<dbReference type="Gene3D" id="1.10.10.10">
    <property type="entry name" value="Winged helix-like DNA-binding domain superfamily/Winged helix DNA-binding domain"/>
    <property type="match status" value="1"/>
</dbReference>
<gene>
    <name evidence="5" type="primary">hrcA</name>
    <name evidence="7" type="ORF">SAMN02745180_00751</name>
</gene>
<dbReference type="InterPro" id="IPR002571">
    <property type="entry name" value="HrcA"/>
</dbReference>
<dbReference type="GO" id="GO:0003677">
    <property type="term" value="F:DNA binding"/>
    <property type="evidence" value="ECO:0007669"/>
    <property type="project" value="InterPro"/>
</dbReference>
<dbReference type="RefSeq" id="WP_072743314.1">
    <property type="nucleotide sequence ID" value="NZ_FQXR01000003.1"/>
</dbReference>
<dbReference type="AlphaFoldDB" id="A0A1M5UT13"/>
<dbReference type="InterPro" id="IPR036388">
    <property type="entry name" value="WH-like_DNA-bd_sf"/>
</dbReference>
<organism evidence="7 8">
    <name type="scientific">Sporanaerobacter acetigenes DSM 13106</name>
    <dbReference type="NCBI Taxonomy" id="1123281"/>
    <lineage>
        <taxon>Bacteria</taxon>
        <taxon>Bacillati</taxon>
        <taxon>Bacillota</taxon>
        <taxon>Tissierellia</taxon>
        <taxon>Tissierellales</taxon>
        <taxon>Sporanaerobacteraceae</taxon>
        <taxon>Sporanaerobacter</taxon>
    </lineage>
</organism>
<dbReference type="GO" id="GO:0045892">
    <property type="term" value="P:negative regulation of DNA-templated transcription"/>
    <property type="evidence" value="ECO:0007669"/>
    <property type="project" value="UniProtKB-UniRule"/>
</dbReference>
<dbReference type="PANTHER" id="PTHR34824">
    <property type="entry name" value="HEAT-INDUCIBLE TRANSCRIPTION REPRESSOR HRCA"/>
    <property type="match status" value="1"/>
</dbReference>
<dbReference type="STRING" id="1123281.SAMN02745180_00751"/>
<accession>A0A1M5UT13</accession>
<dbReference type="PIRSF" id="PIRSF005485">
    <property type="entry name" value="HrcA"/>
    <property type="match status" value="1"/>
</dbReference>
<dbReference type="InterPro" id="IPR036390">
    <property type="entry name" value="WH_DNA-bd_sf"/>
</dbReference>
<evidence type="ECO:0000313" key="8">
    <source>
        <dbReference type="Proteomes" id="UP000184389"/>
    </source>
</evidence>
<dbReference type="HAMAP" id="MF_00081">
    <property type="entry name" value="HrcA"/>
    <property type="match status" value="1"/>
</dbReference>
<dbReference type="InterPro" id="IPR023120">
    <property type="entry name" value="WHTH_transcript_rep_HrcA_IDD"/>
</dbReference>
<reference evidence="7 8" key="1">
    <citation type="submission" date="2016-11" db="EMBL/GenBank/DDBJ databases">
        <authorList>
            <person name="Jaros S."/>
            <person name="Januszkiewicz K."/>
            <person name="Wedrychowicz H."/>
        </authorList>
    </citation>
    <scope>NUCLEOTIDE SEQUENCE [LARGE SCALE GENOMIC DNA]</scope>
    <source>
        <strain evidence="7 8">DSM 13106</strain>
    </source>
</reference>
<feature type="domain" description="Heat-inducible transcription repressor HrcA C-terminal" evidence="6">
    <location>
        <begin position="106"/>
        <end position="325"/>
    </location>
</feature>
<evidence type="ECO:0000256" key="1">
    <source>
        <dbReference type="ARBA" id="ARBA00022491"/>
    </source>
</evidence>
<dbReference type="NCBIfam" id="TIGR00331">
    <property type="entry name" value="hrcA"/>
    <property type="match status" value="1"/>
</dbReference>
<comment type="similarity">
    <text evidence="5">Belongs to the HrcA family.</text>
</comment>
<proteinExistence type="inferred from homology"/>
<evidence type="ECO:0000256" key="2">
    <source>
        <dbReference type="ARBA" id="ARBA00023015"/>
    </source>
</evidence>
<dbReference type="OrthoDB" id="9783139at2"/>
<dbReference type="Gene3D" id="3.30.450.40">
    <property type="match status" value="1"/>
</dbReference>
<keyword evidence="2 5" id="KW-0805">Transcription regulation</keyword>
<keyword evidence="8" id="KW-1185">Reference proteome</keyword>
<dbReference type="Gene3D" id="3.30.390.60">
    <property type="entry name" value="Heat-inducible transcription repressor hrca homolog, domain 3"/>
    <property type="match status" value="1"/>
</dbReference>
<keyword evidence="1 5" id="KW-0678">Repressor</keyword>
<dbReference type="InterPro" id="IPR021153">
    <property type="entry name" value="HrcA_C"/>
</dbReference>
<evidence type="ECO:0000256" key="5">
    <source>
        <dbReference type="HAMAP-Rule" id="MF_00081"/>
    </source>
</evidence>
<dbReference type="PANTHER" id="PTHR34824:SF1">
    <property type="entry name" value="HEAT-INDUCIBLE TRANSCRIPTION REPRESSOR HRCA"/>
    <property type="match status" value="1"/>
</dbReference>
<dbReference type="EMBL" id="FQXR01000003">
    <property type="protein sequence ID" value="SHH65853.1"/>
    <property type="molecule type" value="Genomic_DNA"/>
</dbReference>
<name>A0A1M5UT13_9FIRM</name>
<keyword evidence="4 5" id="KW-0804">Transcription</keyword>